<comment type="caution">
    <text evidence="2">The sequence shown here is derived from an EMBL/GenBank/DDBJ whole genome shotgun (WGS) entry which is preliminary data.</text>
</comment>
<dbReference type="Proteomes" id="UP000178597">
    <property type="component" value="Unassembled WGS sequence"/>
</dbReference>
<evidence type="ECO:0000256" key="1">
    <source>
        <dbReference type="SAM" id="Phobius"/>
    </source>
</evidence>
<accession>A0A1F7H283</accession>
<feature type="transmembrane region" description="Helical" evidence="1">
    <location>
        <begin position="19"/>
        <end position="37"/>
    </location>
</feature>
<evidence type="ECO:0000313" key="3">
    <source>
        <dbReference type="Proteomes" id="UP000178597"/>
    </source>
</evidence>
<protein>
    <recommendedName>
        <fullName evidence="4">Type IV secretion system protein</fullName>
    </recommendedName>
</protein>
<feature type="transmembrane region" description="Helical" evidence="1">
    <location>
        <begin position="531"/>
        <end position="549"/>
    </location>
</feature>
<feature type="transmembrane region" description="Helical" evidence="1">
    <location>
        <begin position="374"/>
        <end position="407"/>
    </location>
</feature>
<keyword evidence="1" id="KW-1133">Transmembrane helix</keyword>
<dbReference type="EMBL" id="MFZP01000069">
    <property type="protein sequence ID" value="OGK25331.1"/>
    <property type="molecule type" value="Genomic_DNA"/>
</dbReference>
<keyword evidence="1" id="KW-0472">Membrane</keyword>
<feature type="transmembrane region" description="Helical" evidence="1">
    <location>
        <begin position="310"/>
        <end position="333"/>
    </location>
</feature>
<name>A0A1F7H283_9BACT</name>
<feature type="transmembrane region" description="Helical" evidence="1">
    <location>
        <begin position="165"/>
        <end position="183"/>
    </location>
</feature>
<proteinExistence type="predicted"/>
<dbReference type="STRING" id="1802040.A3C28_00940"/>
<keyword evidence="1" id="KW-0812">Transmembrane</keyword>
<gene>
    <name evidence="2" type="ORF">A3C28_00940</name>
</gene>
<sequence length="608" mass="66378">MLPFNPSLFKKLFSVGKKILLVVTVYFIIASLFVYFINRDKPKLTYDPVKENRKQIYNLINDKGLSKTTEGKTTIAFYRLTMCGLIGEGCTNNPEDGNINFHKSAFGFVANLISFPIANPPASGLYWVMDGLQNAGFTPKTYAAEGIGFSSIRPLMTLWTIFRDIAYALLVVILIAIGFMIMFRMKINPQTVISIENALPRIVLALLLITFSFAIAGFLIDLMYIIIAISVSVLAGNSASPHYNVGEFQNKFLTATPATLLDSVAPFLSPIKDTLKNFGGPLGSALSQFGGIPLNFLDGFLGTVYVGSTLFGVLPSVIQGLVYFLAPILTFLISTTIIGKISEGGTGTIDMLNGVTILAEGWGRLPKGIAGIVIFVILCAVVGIIIIPLVIGLLILFTILFLFFRIFFLLLKTYLTIIFLIVISPIILLFVAVPGKNAFSFWFKHLFAEIMTFPIVVVVLLIGYVLTHSIPFLDMTGGTIMDLAGTKTFWVPPFLYGLNQYAYQFLIGLGVVLLIPEIIKLTKELIGVKDLPIGIGLGTFFGGVGAAWAGTQGGLGTFTSLTQMPGVGGFLYSNPTTRKLLDKVLPPQQGKIMADYIRELIRKGEWPK</sequence>
<feature type="transmembrane region" description="Helical" evidence="1">
    <location>
        <begin position="501"/>
        <end position="519"/>
    </location>
</feature>
<evidence type="ECO:0008006" key="4">
    <source>
        <dbReference type="Google" id="ProtNLM"/>
    </source>
</evidence>
<feature type="transmembrane region" description="Helical" evidence="1">
    <location>
        <begin position="204"/>
        <end position="235"/>
    </location>
</feature>
<evidence type="ECO:0000313" key="2">
    <source>
        <dbReference type="EMBL" id="OGK25331.1"/>
    </source>
</evidence>
<organism evidence="2 3">
    <name type="scientific">Candidatus Roizmanbacteria bacterium RIFCSPHIGHO2_02_FULL_39_9</name>
    <dbReference type="NCBI Taxonomy" id="1802040"/>
    <lineage>
        <taxon>Bacteria</taxon>
        <taxon>Candidatus Roizmaniibacteriota</taxon>
    </lineage>
</organism>
<feature type="transmembrane region" description="Helical" evidence="1">
    <location>
        <begin position="413"/>
        <end position="434"/>
    </location>
</feature>
<reference evidence="2 3" key="1">
    <citation type="journal article" date="2016" name="Nat. Commun.">
        <title>Thousands of microbial genomes shed light on interconnected biogeochemical processes in an aquifer system.</title>
        <authorList>
            <person name="Anantharaman K."/>
            <person name="Brown C.T."/>
            <person name="Hug L.A."/>
            <person name="Sharon I."/>
            <person name="Castelle C.J."/>
            <person name="Probst A.J."/>
            <person name="Thomas B.C."/>
            <person name="Singh A."/>
            <person name="Wilkins M.J."/>
            <person name="Karaoz U."/>
            <person name="Brodie E.L."/>
            <person name="Williams K.H."/>
            <person name="Hubbard S.S."/>
            <person name="Banfield J.F."/>
        </authorList>
    </citation>
    <scope>NUCLEOTIDE SEQUENCE [LARGE SCALE GENOMIC DNA]</scope>
</reference>
<dbReference type="AlphaFoldDB" id="A0A1F7H283"/>
<feature type="transmembrane region" description="Helical" evidence="1">
    <location>
        <begin position="446"/>
        <end position="466"/>
    </location>
</feature>